<accession>A0ABY3RFT5</accession>
<sequence length="96" mass="10123">MQGKHAHLLKEILQINPVERLSDADKDEALIAYDQLIDVIKQASRKGASSEALSAGIRKLGPFSTRLALSTDALTDDLELNAAIGRPAPGSGKSGS</sequence>
<protein>
    <recommendedName>
        <fullName evidence="3">Transposase</fullName>
    </recommendedName>
</protein>
<organism evidence="1 2">
    <name type="scientific">Bradyrhizobium ontarionense</name>
    <dbReference type="NCBI Taxonomy" id="2898149"/>
    <lineage>
        <taxon>Bacteria</taxon>
        <taxon>Pseudomonadati</taxon>
        <taxon>Pseudomonadota</taxon>
        <taxon>Alphaproteobacteria</taxon>
        <taxon>Hyphomicrobiales</taxon>
        <taxon>Nitrobacteraceae</taxon>
        <taxon>Bradyrhizobium</taxon>
    </lineage>
</organism>
<dbReference type="RefSeq" id="WP_231323734.1">
    <property type="nucleotide sequence ID" value="NZ_CP088156.1"/>
</dbReference>
<evidence type="ECO:0008006" key="3">
    <source>
        <dbReference type="Google" id="ProtNLM"/>
    </source>
</evidence>
<dbReference type="EMBL" id="CP088156">
    <property type="protein sequence ID" value="UFZ05534.1"/>
    <property type="molecule type" value="Genomic_DNA"/>
</dbReference>
<evidence type="ECO:0000313" key="1">
    <source>
        <dbReference type="EMBL" id="UFZ05534.1"/>
    </source>
</evidence>
<name>A0ABY3RFT5_9BRAD</name>
<keyword evidence="2" id="KW-1185">Reference proteome</keyword>
<gene>
    <name evidence="1" type="ORF">LQG66_04235</name>
</gene>
<dbReference type="Proteomes" id="UP001431010">
    <property type="component" value="Chromosome"/>
</dbReference>
<evidence type="ECO:0000313" key="2">
    <source>
        <dbReference type="Proteomes" id="UP001431010"/>
    </source>
</evidence>
<proteinExistence type="predicted"/>
<reference evidence="1" key="1">
    <citation type="journal article" date="2024" name="Antonie Van Leeuwenhoek">
        <title>Bradyrhizobium ontarionense sp. nov., a novel bacterial symbiont isolated from Aeschynomene indica (Indian jointvetch), harbours photosynthesis, nitrogen fixation and nitrous oxide (N2O) reductase genes.</title>
        <authorList>
            <person name="Bromfield E.S.P."/>
            <person name="Cloutier S."/>
        </authorList>
    </citation>
    <scope>NUCLEOTIDE SEQUENCE</scope>
    <source>
        <strain evidence="1">A19</strain>
    </source>
</reference>